<protein>
    <recommendedName>
        <fullName evidence="5">Secreted protein</fullName>
    </recommendedName>
</protein>
<feature type="region of interest" description="Disordered" evidence="1">
    <location>
        <begin position="73"/>
        <end position="94"/>
    </location>
</feature>
<evidence type="ECO:0000313" key="4">
    <source>
        <dbReference type="Proteomes" id="UP000294933"/>
    </source>
</evidence>
<dbReference type="EMBL" id="ML170190">
    <property type="protein sequence ID" value="TDL20105.1"/>
    <property type="molecule type" value="Genomic_DNA"/>
</dbReference>
<gene>
    <name evidence="3" type="ORF">BD410DRAFT_791176</name>
</gene>
<dbReference type="Proteomes" id="UP000294933">
    <property type="component" value="Unassembled WGS sequence"/>
</dbReference>
<evidence type="ECO:0000313" key="3">
    <source>
        <dbReference type="EMBL" id="TDL20105.1"/>
    </source>
</evidence>
<name>A0A4Y7PY84_9AGAM</name>
<organism evidence="3 4">
    <name type="scientific">Rickenella mellea</name>
    <dbReference type="NCBI Taxonomy" id="50990"/>
    <lineage>
        <taxon>Eukaryota</taxon>
        <taxon>Fungi</taxon>
        <taxon>Dikarya</taxon>
        <taxon>Basidiomycota</taxon>
        <taxon>Agaricomycotina</taxon>
        <taxon>Agaricomycetes</taxon>
        <taxon>Hymenochaetales</taxon>
        <taxon>Rickenellaceae</taxon>
        <taxon>Rickenella</taxon>
    </lineage>
</organism>
<keyword evidence="2" id="KW-0732">Signal</keyword>
<evidence type="ECO:0008006" key="5">
    <source>
        <dbReference type="Google" id="ProtNLM"/>
    </source>
</evidence>
<feature type="chain" id="PRO_5021475789" description="Secreted protein" evidence="2">
    <location>
        <begin position="27"/>
        <end position="94"/>
    </location>
</feature>
<evidence type="ECO:0000256" key="2">
    <source>
        <dbReference type="SAM" id="SignalP"/>
    </source>
</evidence>
<dbReference type="VEuPathDB" id="FungiDB:BD410DRAFT_791176"/>
<proteinExistence type="predicted"/>
<reference evidence="3 4" key="1">
    <citation type="submission" date="2018-06" db="EMBL/GenBank/DDBJ databases">
        <title>A transcriptomic atlas of mushroom development highlights an independent origin of complex multicellularity.</title>
        <authorList>
            <consortium name="DOE Joint Genome Institute"/>
            <person name="Krizsan K."/>
            <person name="Almasi E."/>
            <person name="Merenyi Z."/>
            <person name="Sahu N."/>
            <person name="Viragh M."/>
            <person name="Koszo T."/>
            <person name="Mondo S."/>
            <person name="Kiss B."/>
            <person name="Balint B."/>
            <person name="Kues U."/>
            <person name="Barry K."/>
            <person name="Hegedus J.C."/>
            <person name="Henrissat B."/>
            <person name="Johnson J."/>
            <person name="Lipzen A."/>
            <person name="Ohm R."/>
            <person name="Nagy I."/>
            <person name="Pangilinan J."/>
            <person name="Yan J."/>
            <person name="Xiong Y."/>
            <person name="Grigoriev I.V."/>
            <person name="Hibbett D.S."/>
            <person name="Nagy L.G."/>
        </authorList>
    </citation>
    <scope>NUCLEOTIDE SEQUENCE [LARGE SCALE GENOMIC DNA]</scope>
    <source>
        <strain evidence="3 4">SZMC22713</strain>
    </source>
</reference>
<feature type="signal peptide" evidence="2">
    <location>
        <begin position="1"/>
        <end position="26"/>
    </location>
</feature>
<accession>A0A4Y7PY84</accession>
<feature type="compositionally biased region" description="Polar residues" evidence="1">
    <location>
        <begin position="78"/>
        <end position="87"/>
    </location>
</feature>
<keyword evidence="4" id="KW-1185">Reference proteome</keyword>
<dbReference type="AlphaFoldDB" id="A0A4Y7PY84"/>
<sequence>MNLNLTGRMFSLLLLIVLLACRHSNVEHLRAFPCILPRCFEPNSRRRPPRCLTEALDLPQVSADHPCATNTIRRRHGVTTTPQSRSSRVPFIPS</sequence>
<evidence type="ECO:0000256" key="1">
    <source>
        <dbReference type="SAM" id="MobiDB-lite"/>
    </source>
</evidence>